<gene>
    <name evidence="2" type="ORF">LF1_55260</name>
</gene>
<keyword evidence="1" id="KW-0472">Membrane</keyword>
<keyword evidence="1" id="KW-1133">Transmembrane helix</keyword>
<evidence type="ECO:0000313" key="2">
    <source>
        <dbReference type="EMBL" id="KAA1257126.1"/>
    </source>
</evidence>
<keyword evidence="1" id="KW-0812">Transmembrane</keyword>
<dbReference type="Proteomes" id="UP000322699">
    <property type="component" value="Unassembled WGS sequence"/>
</dbReference>
<feature type="transmembrane region" description="Helical" evidence="1">
    <location>
        <begin position="174"/>
        <end position="194"/>
    </location>
</feature>
<organism evidence="2 3">
    <name type="scientific">Rubripirellula obstinata</name>
    <dbReference type="NCBI Taxonomy" id="406547"/>
    <lineage>
        <taxon>Bacteria</taxon>
        <taxon>Pseudomonadati</taxon>
        <taxon>Planctomycetota</taxon>
        <taxon>Planctomycetia</taxon>
        <taxon>Pirellulales</taxon>
        <taxon>Pirellulaceae</taxon>
        <taxon>Rubripirellula</taxon>
    </lineage>
</organism>
<feature type="transmembrane region" description="Helical" evidence="1">
    <location>
        <begin position="141"/>
        <end position="162"/>
    </location>
</feature>
<dbReference type="AlphaFoldDB" id="A0A5B1C9C5"/>
<sequence length="214" mass="23971">MVTHGDQVRADGPHRNGVLRITIACTGVAAARFSLCLHVKSRHFGDAYRYPTEMTPWTLPMNQHTHQSARRGKGRLQWEPGGWFGGIIGGSSWLAFGSLALLWRGELFSSFVSGVSWLLVLSLACWLWVRRDRIDPFHGLAYVLILLSVLMPIVWFVCWDIPTDRPMPSLHLIRGFRSAAACWIAPVILACFFARERILISKPRTGAHATHADG</sequence>
<proteinExistence type="predicted"/>
<dbReference type="EMBL" id="VRLW01000004">
    <property type="protein sequence ID" value="KAA1257126.1"/>
    <property type="molecule type" value="Genomic_DNA"/>
</dbReference>
<feature type="transmembrane region" description="Helical" evidence="1">
    <location>
        <begin position="108"/>
        <end position="129"/>
    </location>
</feature>
<evidence type="ECO:0000313" key="3">
    <source>
        <dbReference type="Proteomes" id="UP000322699"/>
    </source>
</evidence>
<protein>
    <submittedName>
        <fullName evidence="2">Uncharacterized protein</fullName>
    </submittedName>
</protein>
<evidence type="ECO:0000256" key="1">
    <source>
        <dbReference type="SAM" id="Phobius"/>
    </source>
</evidence>
<reference evidence="2 3" key="1">
    <citation type="submission" date="2019-08" db="EMBL/GenBank/DDBJ databases">
        <title>Deep-cultivation of Planctomycetes and their phenomic and genomic characterization uncovers novel biology.</title>
        <authorList>
            <person name="Wiegand S."/>
            <person name="Jogler M."/>
            <person name="Boedeker C."/>
            <person name="Pinto D."/>
            <person name="Vollmers J."/>
            <person name="Rivas-Marin E."/>
            <person name="Kohn T."/>
            <person name="Peeters S.H."/>
            <person name="Heuer A."/>
            <person name="Rast P."/>
            <person name="Oberbeckmann S."/>
            <person name="Bunk B."/>
            <person name="Jeske O."/>
            <person name="Meyerdierks A."/>
            <person name="Storesund J.E."/>
            <person name="Kallscheuer N."/>
            <person name="Luecker S."/>
            <person name="Lage O.M."/>
            <person name="Pohl T."/>
            <person name="Merkel B.J."/>
            <person name="Hornburger P."/>
            <person name="Mueller R.-W."/>
            <person name="Bruemmer F."/>
            <person name="Labrenz M."/>
            <person name="Spormann A.M."/>
            <person name="Op Den Camp H."/>
            <person name="Overmann J."/>
            <person name="Amann R."/>
            <person name="Jetten M.S.M."/>
            <person name="Mascher T."/>
            <person name="Medema M.H."/>
            <person name="Devos D.P."/>
            <person name="Kaster A.-K."/>
            <person name="Ovreas L."/>
            <person name="Rohde M."/>
            <person name="Galperin M.Y."/>
            <person name="Jogler C."/>
        </authorList>
    </citation>
    <scope>NUCLEOTIDE SEQUENCE [LARGE SCALE GENOMIC DNA]</scope>
    <source>
        <strain evidence="2 3">LF1</strain>
    </source>
</reference>
<comment type="caution">
    <text evidence="2">The sequence shown here is derived from an EMBL/GenBank/DDBJ whole genome shotgun (WGS) entry which is preliminary data.</text>
</comment>
<feature type="transmembrane region" description="Helical" evidence="1">
    <location>
        <begin position="81"/>
        <end position="102"/>
    </location>
</feature>
<keyword evidence="3" id="KW-1185">Reference proteome</keyword>
<name>A0A5B1C9C5_9BACT</name>
<accession>A0A5B1C9C5</accession>